<proteinExistence type="predicted"/>
<dbReference type="EMBL" id="UINC01050568">
    <property type="protein sequence ID" value="SVB63683.1"/>
    <property type="molecule type" value="Genomic_DNA"/>
</dbReference>
<dbReference type="AlphaFoldDB" id="A0A382FN94"/>
<protein>
    <submittedName>
        <fullName evidence="1">Uncharacterized protein</fullName>
    </submittedName>
</protein>
<reference evidence="1" key="1">
    <citation type="submission" date="2018-05" db="EMBL/GenBank/DDBJ databases">
        <authorList>
            <person name="Lanie J.A."/>
            <person name="Ng W.-L."/>
            <person name="Kazmierczak K.M."/>
            <person name="Andrzejewski T.M."/>
            <person name="Davidsen T.M."/>
            <person name="Wayne K.J."/>
            <person name="Tettelin H."/>
            <person name="Glass J.I."/>
            <person name="Rusch D."/>
            <person name="Podicherti R."/>
            <person name="Tsui H.-C.T."/>
            <person name="Winkler M.E."/>
        </authorList>
    </citation>
    <scope>NUCLEOTIDE SEQUENCE</scope>
</reference>
<evidence type="ECO:0000313" key="1">
    <source>
        <dbReference type="EMBL" id="SVB63683.1"/>
    </source>
</evidence>
<feature type="non-terminal residue" evidence="1">
    <location>
        <position position="101"/>
    </location>
</feature>
<sequence length="101" mass="11568">MISIGFRLKLLLAMLAMVALCTVVMLKVSLRRVEAANDRLFRNRVDEQLTYLPREQEARLGAVRQKAADFASRPQVQAALEGRETSQLYRLARHQLQRMVA</sequence>
<name>A0A382FN94_9ZZZZ</name>
<organism evidence="1">
    <name type="scientific">marine metagenome</name>
    <dbReference type="NCBI Taxonomy" id="408172"/>
    <lineage>
        <taxon>unclassified sequences</taxon>
        <taxon>metagenomes</taxon>
        <taxon>ecological metagenomes</taxon>
    </lineage>
</organism>
<gene>
    <name evidence="1" type="ORF">METZ01_LOCUS216537</name>
</gene>
<accession>A0A382FN94</accession>